<comment type="similarity">
    <text evidence="1">In the C-terminal section; belongs to the trehalose phosphatase family.</text>
</comment>
<accession>A0ABT1B0E6</accession>
<organism evidence="3 4">
    <name type="scientific">Robiginitalea marina</name>
    <dbReference type="NCBI Taxonomy" id="2954105"/>
    <lineage>
        <taxon>Bacteria</taxon>
        <taxon>Pseudomonadati</taxon>
        <taxon>Bacteroidota</taxon>
        <taxon>Flavobacteriia</taxon>
        <taxon>Flavobacteriales</taxon>
        <taxon>Flavobacteriaceae</taxon>
        <taxon>Robiginitalea</taxon>
    </lineage>
</organism>
<reference evidence="3 4" key="1">
    <citation type="submission" date="2022-06" db="EMBL/GenBank/DDBJ databases">
        <authorList>
            <person name="Xuan X."/>
        </authorList>
    </citation>
    <scope>NUCLEOTIDE SEQUENCE [LARGE SCALE GENOMIC DNA]</scope>
    <source>
        <strain evidence="3 4">2V75</strain>
    </source>
</reference>
<evidence type="ECO:0000313" key="4">
    <source>
        <dbReference type="Proteomes" id="UP001206312"/>
    </source>
</evidence>
<comment type="similarity">
    <text evidence="2">Belongs to the glycosyltransferase 20 family.</text>
</comment>
<dbReference type="Gene3D" id="3.30.70.1020">
    <property type="entry name" value="Trehalose-6-phosphate phosphatase related protein, domain 2"/>
    <property type="match status" value="1"/>
</dbReference>
<dbReference type="Gene3D" id="3.40.50.2000">
    <property type="entry name" value="Glycogen Phosphorylase B"/>
    <property type="match status" value="2"/>
</dbReference>
<gene>
    <name evidence="3" type="ORF">NG653_10750</name>
</gene>
<dbReference type="Proteomes" id="UP001206312">
    <property type="component" value="Unassembled WGS sequence"/>
</dbReference>
<dbReference type="PANTHER" id="PTHR10788:SF106">
    <property type="entry name" value="BCDNA.GH08860"/>
    <property type="match status" value="1"/>
</dbReference>
<evidence type="ECO:0000313" key="3">
    <source>
        <dbReference type="EMBL" id="MCO5725337.1"/>
    </source>
</evidence>
<dbReference type="NCBIfam" id="TIGR01484">
    <property type="entry name" value="HAD-SF-IIB"/>
    <property type="match status" value="1"/>
</dbReference>
<evidence type="ECO:0000256" key="1">
    <source>
        <dbReference type="ARBA" id="ARBA00006330"/>
    </source>
</evidence>
<dbReference type="InterPro" id="IPR023214">
    <property type="entry name" value="HAD_sf"/>
</dbReference>
<dbReference type="InterPro" id="IPR003337">
    <property type="entry name" value="Trehalose_PPase"/>
</dbReference>
<dbReference type="NCBIfam" id="TIGR00685">
    <property type="entry name" value="T6PP"/>
    <property type="match status" value="1"/>
</dbReference>
<dbReference type="NCBIfam" id="NF011071">
    <property type="entry name" value="PRK14501.1"/>
    <property type="match status" value="1"/>
</dbReference>
<dbReference type="InterPro" id="IPR036412">
    <property type="entry name" value="HAD-like_sf"/>
</dbReference>
<dbReference type="SUPFAM" id="SSF56784">
    <property type="entry name" value="HAD-like"/>
    <property type="match status" value="1"/>
</dbReference>
<dbReference type="CDD" id="cd03788">
    <property type="entry name" value="GT20_TPS"/>
    <property type="match status" value="1"/>
</dbReference>
<dbReference type="Pfam" id="PF00982">
    <property type="entry name" value="Glyco_transf_20"/>
    <property type="match status" value="1"/>
</dbReference>
<evidence type="ECO:0000256" key="2">
    <source>
        <dbReference type="ARBA" id="ARBA00008799"/>
    </source>
</evidence>
<dbReference type="EMBL" id="JAMXIB010000008">
    <property type="protein sequence ID" value="MCO5725337.1"/>
    <property type="molecule type" value="Genomic_DNA"/>
</dbReference>
<dbReference type="InterPro" id="IPR001830">
    <property type="entry name" value="Glyco_trans_20"/>
</dbReference>
<dbReference type="CDD" id="cd01627">
    <property type="entry name" value="HAD_TPP"/>
    <property type="match status" value="1"/>
</dbReference>
<protein>
    <submittedName>
        <fullName evidence="3">Bifunctional alpha,alpha-trehalose-phosphate synthase (UDP-forming)/trehalose-phosphatase</fullName>
    </submittedName>
</protein>
<dbReference type="SUPFAM" id="SSF53756">
    <property type="entry name" value="UDP-Glycosyltransferase/glycogen phosphorylase"/>
    <property type="match status" value="1"/>
</dbReference>
<keyword evidence="4" id="KW-1185">Reference proteome</keyword>
<dbReference type="InterPro" id="IPR006379">
    <property type="entry name" value="HAD-SF_hydro_IIB"/>
</dbReference>
<dbReference type="Gene3D" id="3.40.50.1000">
    <property type="entry name" value="HAD superfamily/HAD-like"/>
    <property type="match status" value="1"/>
</dbReference>
<sequence length="740" mass="85291">MSKTIILSNRLPVQLRISEGRIEAIPSVGGLATGMKSVHQDGESLWIGWSGLTREETPGDLEGDIDKALAGHGCLKVSLSREEVDGFYFGFSNRTLWPLFHYFMEYSEFELANWEVYEAVNRKFADAVVEEAGEEDVVWVHDYQLLLVPEMVRQQRPGLSIGFFLHIPFPSFEIFRTLPWRKEILRGLLGADLIGFHTYDYERHFLSSVRRLLGLEVNFNEIHLEGRVAKVDSFPMGIDYKKFREAALRHAAMEEGEESDLQRRLNLHKASTPEAKFFLSIDRLDYTKGIAKRLKAFEYFLQKYPHYREKVRLIILAVPSRSKVPQYRRLKKEIDELVGRINGELSTVSWTPIWYFYRSLEFENLIDLYTSCDIAWLTPIRDGMNLVAKEYIATRTDQSGVLILSEMAGAANELHEALLINPNNFEQIAQALDQAINMPPEEQAARNAPMQKRLERYDVEKWAQDFMDSLLAQKKQDAPYVASKLTLDHIDTLMGQYRKAKSRILFLDYDGTLAGFKNDPTKVVPDPALMELLDALNRQEHTEVFLISGRDKETLGRWFEGKNFSMIVEHGVWISENGKEFQLLENVKNDWMPKIRPVLESFVDRTPGSFIEDKNYSLAWHYRNTDPDFGQKRASELNTVLTSLIANDDLSVLNGNKVVEIKSSNVNKGRAAMRMIARRPYDFIFAIGDDWTDEFMFQELPREAVTVKVGRMKTQARYYLEGIGAVRELLRHFADFEAGK</sequence>
<dbReference type="Pfam" id="PF02358">
    <property type="entry name" value="Trehalose_PPase"/>
    <property type="match status" value="1"/>
</dbReference>
<dbReference type="RefSeq" id="WP_252741707.1">
    <property type="nucleotide sequence ID" value="NZ_JAMXIB010000008.1"/>
</dbReference>
<dbReference type="PANTHER" id="PTHR10788">
    <property type="entry name" value="TREHALOSE-6-PHOSPHATE SYNTHASE"/>
    <property type="match status" value="1"/>
</dbReference>
<comment type="caution">
    <text evidence="3">The sequence shown here is derived from an EMBL/GenBank/DDBJ whole genome shotgun (WGS) entry which is preliminary data.</text>
</comment>
<name>A0ABT1B0E6_9FLAO</name>
<proteinExistence type="inferred from homology"/>